<dbReference type="InterPro" id="IPR021698">
    <property type="entry name" value="DUF3280"/>
</dbReference>
<dbReference type="Pfam" id="PF11684">
    <property type="entry name" value="DUF3280"/>
    <property type="match status" value="1"/>
</dbReference>
<evidence type="ECO:0000256" key="1">
    <source>
        <dbReference type="SAM" id="SignalP"/>
    </source>
</evidence>
<dbReference type="Gene3D" id="3.40.50.10610">
    <property type="entry name" value="ABC-type transport auxiliary lipoprotein component"/>
    <property type="match status" value="1"/>
</dbReference>
<comment type="caution">
    <text evidence="2">The sequence shown here is derived from an EMBL/GenBank/DDBJ whole genome shotgun (WGS) entry which is preliminary data.</text>
</comment>
<keyword evidence="3" id="KW-1185">Reference proteome</keyword>
<dbReference type="RefSeq" id="WP_044434564.1">
    <property type="nucleotide sequence ID" value="NZ_BJYZ01000033.1"/>
</dbReference>
<protein>
    <recommendedName>
        <fullName evidence="4">DUF2380 domain-containing protein</fullName>
    </recommendedName>
</protein>
<evidence type="ECO:0008006" key="4">
    <source>
        <dbReference type="Google" id="ProtNLM"/>
    </source>
</evidence>
<name>A0A512DZN6_9PROT</name>
<accession>A0A512DZN6</accession>
<feature type="chain" id="PRO_5022006912" description="DUF2380 domain-containing protein" evidence="1">
    <location>
        <begin position="21"/>
        <end position="167"/>
    </location>
</feature>
<proteinExistence type="predicted"/>
<dbReference type="EMBL" id="BJYZ01000033">
    <property type="protein sequence ID" value="GEO41947.1"/>
    <property type="molecule type" value="Genomic_DNA"/>
</dbReference>
<sequence length="167" mass="18281">MSRLIALLIALLLPVFPAYAATRAAVFDIELQDTSGEPNTPAQAERIKATTEALRHELAKTGKYETVDLSADHDRIAKLGYQRSCVTCFMDVARERGAEVAVFGTVNKISTLILSMDIKVLSVETGKEVARGIADIRGDNDRAWLRGMQWLVQHRIATPDMASGAPK</sequence>
<evidence type="ECO:0000313" key="2">
    <source>
        <dbReference type="EMBL" id="GEO41947.1"/>
    </source>
</evidence>
<keyword evidence="1" id="KW-0732">Signal</keyword>
<dbReference type="AlphaFoldDB" id="A0A512DZN6"/>
<feature type="signal peptide" evidence="1">
    <location>
        <begin position="1"/>
        <end position="20"/>
    </location>
</feature>
<reference evidence="2 3" key="1">
    <citation type="submission" date="2019-07" db="EMBL/GenBank/DDBJ databases">
        <title>Whole genome shotgun sequence of Skermanella aerolata NBRC 106429.</title>
        <authorList>
            <person name="Hosoyama A."/>
            <person name="Uohara A."/>
            <person name="Ohji S."/>
            <person name="Ichikawa N."/>
        </authorList>
    </citation>
    <scope>NUCLEOTIDE SEQUENCE [LARGE SCALE GENOMIC DNA]</scope>
    <source>
        <strain evidence="2 3">NBRC 106429</strain>
    </source>
</reference>
<dbReference type="Proteomes" id="UP000321523">
    <property type="component" value="Unassembled WGS sequence"/>
</dbReference>
<evidence type="ECO:0000313" key="3">
    <source>
        <dbReference type="Proteomes" id="UP000321523"/>
    </source>
</evidence>
<gene>
    <name evidence="2" type="ORF">SAE02_60950</name>
</gene>
<organism evidence="2 3">
    <name type="scientific">Skermanella aerolata</name>
    <dbReference type="NCBI Taxonomy" id="393310"/>
    <lineage>
        <taxon>Bacteria</taxon>
        <taxon>Pseudomonadati</taxon>
        <taxon>Pseudomonadota</taxon>
        <taxon>Alphaproteobacteria</taxon>
        <taxon>Rhodospirillales</taxon>
        <taxon>Azospirillaceae</taxon>
        <taxon>Skermanella</taxon>
    </lineage>
</organism>